<organism evidence="1 2">
    <name type="scientific">Streptomyces ipomoeae</name>
    <dbReference type="NCBI Taxonomy" id="103232"/>
    <lineage>
        <taxon>Bacteria</taxon>
        <taxon>Bacillati</taxon>
        <taxon>Actinomycetota</taxon>
        <taxon>Actinomycetes</taxon>
        <taxon>Kitasatosporales</taxon>
        <taxon>Streptomycetaceae</taxon>
        <taxon>Streptomyces</taxon>
    </lineage>
</organism>
<sequence length="203" mass="21761">MPESPQPTFAGYHVRKWFTQIEDTLANETGALADGEPVRKIVIAAAIHNPYAGRYSESLDLIVADSPKLGEEFGRRIAEAAAGRPVESYGKACLVGANGEYEHGNAFLTAVFADPVRDAVGGGKSWVPSTGKRGAPGTSIDIPLAHKDALYVRSHYDTFTVTFTDTPNPDEVVVIFAFATRGRLHARLGGIKADQIQGQDGLH</sequence>
<dbReference type="InterPro" id="IPR009569">
    <property type="entry name" value="AA_synth_put"/>
</dbReference>
<dbReference type="GeneID" id="301696716"/>
<evidence type="ECO:0000313" key="2">
    <source>
        <dbReference type="Proteomes" id="UP000318720"/>
    </source>
</evidence>
<dbReference type="InterPro" id="IPR035936">
    <property type="entry name" value="BB2672"/>
</dbReference>
<accession>A0A540P7J2</accession>
<dbReference type="Proteomes" id="UP000318720">
    <property type="component" value="Unassembled WGS sequence"/>
</dbReference>
<dbReference type="RefSeq" id="WP_009341558.1">
    <property type="nucleotide sequence ID" value="NZ_CP182305.1"/>
</dbReference>
<dbReference type="Gene3D" id="3.30.1330.110">
    <property type="entry name" value="BB2672"/>
    <property type="match status" value="1"/>
</dbReference>
<name>A0A540P7J2_9ACTN</name>
<proteinExistence type="predicted"/>
<protein>
    <submittedName>
        <fullName evidence="1">Amino acid synthesis family protein</fullName>
    </submittedName>
</protein>
<evidence type="ECO:0000313" key="1">
    <source>
        <dbReference type="EMBL" id="TQE19224.1"/>
    </source>
</evidence>
<comment type="caution">
    <text evidence="1">The sequence shown here is derived from an EMBL/GenBank/DDBJ whole genome shotgun (WGS) entry which is preliminary data.</text>
</comment>
<reference evidence="1 2" key="1">
    <citation type="submission" date="2019-03" db="EMBL/GenBank/DDBJ databases">
        <title>Comparative genomic analyses of the sweetpotato soil rot pathogen, Streptomyces ipomoeae.</title>
        <authorList>
            <person name="Ruschel Soares N."/>
            <person name="Badger J.H."/>
            <person name="Huguet-Tapia J.C."/>
            <person name="Clark C.A."/>
            <person name="Pettis G.S."/>
        </authorList>
    </citation>
    <scope>NUCLEOTIDE SEQUENCE [LARGE SCALE GENOMIC DNA]</scope>
    <source>
        <strain evidence="1 2">88-35</strain>
    </source>
</reference>
<dbReference type="Pfam" id="PF06684">
    <property type="entry name" value="AA_synth"/>
    <property type="match status" value="1"/>
</dbReference>
<dbReference type="EMBL" id="SPAZ01000321">
    <property type="protein sequence ID" value="TQE19224.1"/>
    <property type="molecule type" value="Genomic_DNA"/>
</dbReference>
<dbReference type="SUPFAM" id="SSF160519">
    <property type="entry name" value="BB2672-like"/>
    <property type="match status" value="1"/>
</dbReference>
<gene>
    <name evidence="1" type="ORF">Sipo8835_39775</name>
</gene>
<dbReference type="AlphaFoldDB" id="A0A540P7J2"/>